<dbReference type="AlphaFoldDB" id="C6Q063"/>
<dbReference type="InterPro" id="IPR011006">
    <property type="entry name" value="CheY-like_superfamily"/>
</dbReference>
<evidence type="ECO:0000256" key="4">
    <source>
        <dbReference type="ARBA" id="ARBA00023015"/>
    </source>
</evidence>
<evidence type="ECO:0000256" key="3">
    <source>
        <dbReference type="ARBA" id="ARBA00023012"/>
    </source>
</evidence>
<dbReference type="Proteomes" id="UP000004198">
    <property type="component" value="Unassembled WGS sequence"/>
</dbReference>
<evidence type="ECO:0000313" key="12">
    <source>
        <dbReference type="EMBL" id="EET85106.1"/>
    </source>
</evidence>
<evidence type="ECO:0000256" key="1">
    <source>
        <dbReference type="ARBA" id="ARBA00018672"/>
    </source>
</evidence>
<dbReference type="SMART" id="SM00448">
    <property type="entry name" value="REC"/>
    <property type="match status" value="1"/>
</dbReference>
<dbReference type="GO" id="GO:0000156">
    <property type="term" value="F:phosphorelay response regulator activity"/>
    <property type="evidence" value="ECO:0007669"/>
    <property type="project" value="TreeGrafter"/>
</dbReference>
<dbReference type="PANTHER" id="PTHR48111">
    <property type="entry name" value="REGULATOR OF RPOS"/>
    <property type="match status" value="1"/>
</dbReference>
<evidence type="ECO:0000256" key="8">
    <source>
        <dbReference type="PROSITE-ProRule" id="PRU00169"/>
    </source>
</evidence>
<dbReference type="InterPro" id="IPR036388">
    <property type="entry name" value="WH-like_DNA-bd_sf"/>
</dbReference>
<feature type="domain" description="OmpR/PhoB-type" evidence="11">
    <location>
        <begin position="270"/>
        <end position="367"/>
    </location>
</feature>
<keyword evidence="3" id="KW-0902">Two-component regulatory system</keyword>
<keyword evidence="2 8" id="KW-0597">Phosphoprotein</keyword>
<dbReference type="GO" id="GO:0006355">
    <property type="term" value="P:regulation of DNA-templated transcription"/>
    <property type="evidence" value="ECO:0007669"/>
    <property type="project" value="InterPro"/>
</dbReference>
<dbReference type="eggNOG" id="COG0745">
    <property type="taxonomic scope" value="Bacteria"/>
</dbReference>
<sequence length="367" mass="42708">MENYLNDSNICIEKEIEFKNAEEFKVNIVNTLKSMISKDERICFAIIAERSGVTRFVIRQYPELRNYILEKMAYYKEIQVIDKKINRSLRSLLKSRKSVTFMSLINKCKFTTDTVYHNEYIKQKIRSVIIDNFKKRSVFMNPLIKDQIHILVVDDEESIVEFIKMGLEDEGFILHTAFDGYEAISLAKELNPSIIILDIMLPGINGYEVCSEIKKWVNASIIMLTAKDDIDDRVKGLDLGADDYMIKPFSFKELLARINARLRNSLPELNDVMSIGNFYLNDKAHEIYFKNNLLELSPTEYNLLKYLLFNNGLVLSKPTILEKVWGFDFNGDVNIVEVYIRYLRDKIGDNEHSIIRTVRGVGYKVVI</sequence>
<evidence type="ECO:0000256" key="6">
    <source>
        <dbReference type="ARBA" id="ARBA00023163"/>
    </source>
</evidence>
<dbReference type="EMBL" id="ACVI01000108">
    <property type="protein sequence ID" value="EET85106.1"/>
    <property type="molecule type" value="Genomic_DNA"/>
</dbReference>
<dbReference type="FunFam" id="3.40.50.2300:FF:000001">
    <property type="entry name" value="DNA-binding response regulator PhoB"/>
    <property type="match status" value="1"/>
</dbReference>
<dbReference type="InterPro" id="IPR001789">
    <property type="entry name" value="Sig_transdc_resp-reg_receiver"/>
</dbReference>
<feature type="modified residue" description="4-aspartylphosphate" evidence="8">
    <location>
        <position position="198"/>
    </location>
</feature>
<dbReference type="PANTHER" id="PTHR48111:SF22">
    <property type="entry name" value="REGULATOR OF RPOS"/>
    <property type="match status" value="1"/>
</dbReference>
<comment type="caution">
    <text evidence="12">The sequence shown here is derived from an EMBL/GenBank/DDBJ whole genome shotgun (WGS) entry which is preliminary data.</text>
</comment>
<dbReference type="InterPro" id="IPR039420">
    <property type="entry name" value="WalR-like"/>
</dbReference>
<keyword evidence="13" id="KW-1185">Reference proteome</keyword>
<dbReference type="GO" id="GO:0032993">
    <property type="term" value="C:protein-DNA complex"/>
    <property type="evidence" value="ECO:0007669"/>
    <property type="project" value="TreeGrafter"/>
</dbReference>
<dbReference type="Gene3D" id="1.10.10.10">
    <property type="entry name" value="Winged helix-like DNA-binding domain superfamily/Winged helix DNA-binding domain"/>
    <property type="match status" value="1"/>
</dbReference>
<reference evidence="12 13" key="1">
    <citation type="submission" date="2009-06" db="EMBL/GenBank/DDBJ databases">
        <title>The draft genome of Clostridium carboxidivorans P7.</title>
        <authorList>
            <consortium name="US DOE Joint Genome Institute (JGI-PGF)"/>
            <person name="Lucas S."/>
            <person name="Copeland A."/>
            <person name="Lapidus A."/>
            <person name="Glavina del Rio T."/>
            <person name="Tice H."/>
            <person name="Bruce D."/>
            <person name="Goodwin L."/>
            <person name="Pitluck S."/>
            <person name="Larimer F."/>
            <person name="Land M.L."/>
            <person name="Hauser L."/>
            <person name="Hemme C.L."/>
        </authorList>
    </citation>
    <scope>NUCLEOTIDE SEQUENCE [LARGE SCALE GENOMIC DNA]</scope>
    <source>
        <strain evidence="12 13">P7</strain>
    </source>
</reference>
<evidence type="ECO:0000259" key="10">
    <source>
        <dbReference type="PROSITE" id="PS50110"/>
    </source>
</evidence>
<dbReference type="STRING" id="536227.Ccar_13665"/>
<dbReference type="GO" id="GO:0005829">
    <property type="term" value="C:cytosol"/>
    <property type="evidence" value="ECO:0007669"/>
    <property type="project" value="TreeGrafter"/>
</dbReference>
<evidence type="ECO:0000313" key="13">
    <source>
        <dbReference type="Proteomes" id="UP000004198"/>
    </source>
</evidence>
<gene>
    <name evidence="12" type="ORF">CcarbDRAFT_4430</name>
</gene>
<dbReference type="FunFam" id="1.10.10.10:FF:000005">
    <property type="entry name" value="Two-component system response regulator"/>
    <property type="match status" value="1"/>
</dbReference>
<keyword evidence="5 9" id="KW-0238">DNA-binding</keyword>
<dbReference type="Gene3D" id="3.40.50.2300">
    <property type="match status" value="1"/>
</dbReference>
<dbReference type="SMART" id="SM00862">
    <property type="entry name" value="Trans_reg_C"/>
    <property type="match status" value="1"/>
</dbReference>
<accession>C6Q063</accession>
<evidence type="ECO:0000256" key="5">
    <source>
        <dbReference type="ARBA" id="ARBA00023125"/>
    </source>
</evidence>
<dbReference type="GO" id="GO:0000976">
    <property type="term" value="F:transcription cis-regulatory region binding"/>
    <property type="evidence" value="ECO:0007669"/>
    <property type="project" value="TreeGrafter"/>
</dbReference>
<dbReference type="CDD" id="cd00383">
    <property type="entry name" value="trans_reg_C"/>
    <property type="match status" value="1"/>
</dbReference>
<proteinExistence type="predicted"/>
<evidence type="ECO:0000256" key="2">
    <source>
        <dbReference type="ARBA" id="ARBA00022553"/>
    </source>
</evidence>
<evidence type="ECO:0000256" key="9">
    <source>
        <dbReference type="PROSITE-ProRule" id="PRU01091"/>
    </source>
</evidence>
<keyword evidence="4" id="KW-0805">Transcription regulation</keyword>
<dbReference type="SUPFAM" id="SSF52172">
    <property type="entry name" value="CheY-like"/>
    <property type="match status" value="1"/>
</dbReference>
<keyword evidence="6" id="KW-0804">Transcription</keyword>
<dbReference type="CDD" id="cd17574">
    <property type="entry name" value="REC_OmpR"/>
    <property type="match status" value="1"/>
</dbReference>
<feature type="DNA-binding region" description="OmpR/PhoB-type" evidence="9">
    <location>
        <begin position="270"/>
        <end position="367"/>
    </location>
</feature>
<dbReference type="PROSITE" id="PS51755">
    <property type="entry name" value="OMPR_PHOB"/>
    <property type="match status" value="1"/>
</dbReference>
<dbReference type="Pfam" id="PF00486">
    <property type="entry name" value="Trans_reg_C"/>
    <property type="match status" value="1"/>
</dbReference>
<comment type="function">
    <text evidence="7">May play the central regulatory role in sporulation. It may be an element of the effector pathway responsible for the activation of sporulation genes in response to nutritional stress. Spo0A may act in concert with spo0H (a sigma factor) to control the expression of some genes that are critical to the sporulation process.</text>
</comment>
<evidence type="ECO:0000256" key="7">
    <source>
        <dbReference type="ARBA" id="ARBA00024867"/>
    </source>
</evidence>
<organism evidence="12 13">
    <name type="scientific">Clostridium carboxidivorans P7</name>
    <dbReference type="NCBI Taxonomy" id="536227"/>
    <lineage>
        <taxon>Bacteria</taxon>
        <taxon>Bacillati</taxon>
        <taxon>Bacillota</taxon>
        <taxon>Clostridia</taxon>
        <taxon>Eubacteriales</taxon>
        <taxon>Clostridiaceae</taxon>
        <taxon>Clostridium</taxon>
    </lineage>
</organism>
<dbReference type="Pfam" id="PF00072">
    <property type="entry name" value="Response_reg"/>
    <property type="match status" value="1"/>
</dbReference>
<feature type="domain" description="Response regulatory" evidence="10">
    <location>
        <begin position="149"/>
        <end position="262"/>
    </location>
</feature>
<evidence type="ECO:0000259" key="11">
    <source>
        <dbReference type="PROSITE" id="PS51755"/>
    </source>
</evidence>
<dbReference type="InterPro" id="IPR001867">
    <property type="entry name" value="OmpR/PhoB-type_DNA-bd"/>
</dbReference>
<name>C6Q063_9CLOT</name>
<dbReference type="PROSITE" id="PS50110">
    <property type="entry name" value="RESPONSE_REGULATORY"/>
    <property type="match status" value="1"/>
</dbReference>
<protein>
    <recommendedName>
        <fullName evidence="1">Stage 0 sporulation protein A homolog</fullName>
    </recommendedName>
</protein>